<dbReference type="SUPFAM" id="SSF55961">
    <property type="entry name" value="Bet v1-like"/>
    <property type="match status" value="1"/>
</dbReference>
<proteinExistence type="predicted"/>
<dbReference type="CDD" id="cd07812">
    <property type="entry name" value="SRPBCC"/>
    <property type="match status" value="1"/>
</dbReference>
<dbReference type="EMBL" id="BAABKC010000025">
    <property type="protein sequence ID" value="GAA5050384.1"/>
    <property type="molecule type" value="Genomic_DNA"/>
</dbReference>
<evidence type="ECO:0000313" key="2">
    <source>
        <dbReference type="Proteomes" id="UP001500124"/>
    </source>
</evidence>
<protein>
    <submittedName>
        <fullName evidence="1">SRPBCC family protein</fullName>
    </submittedName>
</protein>
<sequence>MRYADQPATHREVRVAADPARVWEIVADVPAMTRWSPELERVEWCDGATGPALGARYTGHNRHPVNGEWRTVSEITEYAPGRTLTWCVLDVDGRFGKAPDGSASRMATWSFTLSPAPEGGTVLRQSVTIGPGRSGLSAYIEQHPEREEAIVAFRLDELGKGMEATLGGIKETAEGDRRP</sequence>
<comment type="caution">
    <text evidence="1">The sequence shown here is derived from an EMBL/GenBank/DDBJ whole genome shotgun (WGS) entry which is preliminary data.</text>
</comment>
<dbReference type="RefSeq" id="WP_345667779.1">
    <property type="nucleotide sequence ID" value="NZ_BAABKC010000025.1"/>
</dbReference>
<dbReference type="Gene3D" id="3.30.530.20">
    <property type="match status" value="1"/>
</dbReference>
<name>A0ABP9K750_9ACTN</name>
<gene>
    <name evidence="1" type="ORF">GCM10023336_18090</name>
</gene>
<dbReference type="Proteomes" id="UP001500124">
    <property type="component" value="Unassembled WGS sequence"/>
</dbReference>
<organism evidence="1 2">
    <name type="scientific">Streptomyces similanensis</name>
    <dbReference type="NCBI Taxonomy" id="1274988"/>
    <lineage>
        <taxon>Bacteria</taxon>
        <taxon>Bacillati</taxon>
        <taxon>Actinomycetota</taxon>
        <taxon>Actinomycetes</taxon>
        <taxon>Kitasatosporales</taxon>
        <taxon>Streptomycetaceae</taxon>
        <taxon>Streptomyces</taxon>
    </lineage>
</organism>
<dbReference type="Pfam" id="PF10604">
    <property type="entry name" value="Polyketide_cyc2"/>
    <property type="match status" value="1"/>
</dbReference>
<accession>A0ABP9K750</accession>
<evidence type="ECO:0000313" key="1">
    <source>
        <dbReference type="EMBL" id="GAA5050384.1"/>
    </source>
</evidence>
<reference evidence="2" key="1">
    <citation type="journal article" date="2019" name="Int. J. Syst. Evol. Microbiol.">
        <title>The Global Catalogue of Microorganisms (GCM) 10K type strain sequencing project: providing services to taxonomists for standard genome sequencing and annotation.</title>
        <authorList>
            <consortium name="The Broad Institute Genomics Platform"/>
            <consortium name="The Broad Institute Genome Sequencing Center for Infectious Disease"/>
            <person name="Wu L."/>
            <person name="Ma J."/>
        </authorList>
    </citation>
    <scope>NUCLEOTIDE SEQUENCE [LARGE SCALE GENOMIC DNA]</scope>
    <source>
        <strain evidence="2">JCM 18410</strain>
    </source>
</reference>
<dbReference type="InterPro" id="IPR019587">
    <property type="entry name" value="Polyketide_cyclase/dehydratase"/>
</dbReference>
<dbReference type="InterPro" id="IPR023393">
    <property type="entry name" value="START-like_dom_sf"/>
</dbReference>
<keyword evidence="2" id="KW-1185">Reference proteome</keyword>